<dbReference type="Gene3D" id="1.10.8.10">
    <property type="entry name" value="DNA helicase RuvA subunit, C-terminal domain"/>
    <property type="match status" value="1"/>
</dbReference>
<proteinExistence type="predicted"/>
<feature type="compositionally biased region" description="Polar residues" evidence="1">
    <location>
        <begin position="41"/>
        <end position="51"/>
    </location>
</feature>
<dbReference type="FunCoup" id="B8LVC9">
    <property type="interactions" value="77"/>
</dbReference>
<evidence type="ECO:0000313" key="3">
    <source>
        <dbReference type="EMBL" id="EED23948.1"/>
    </source>
</evidence>
<feature type="region of interest" description="Disordered" evidence="1">
    <location>
        <begin position="1"/>
        <end position="83"/>
    </location>
</feature>
<feature type="compositionally biased region" description="Basic and acidic residues" evidence="1">
    <location>
        <begin position="169"/>
        <end position="182"/>
    </location>
</feature>
<gene>
    <name evidence="3" type="ORF">TSTA_073380</name>
</gene>
<dbReference type="InterPro" id="IPR003892">
    <property type="entry name" value="CUE"/>
</dbReference>
<keyword evidence="4" id="KW-1185">Reference proteome</keyword>
<dbReference type="GO" id="GO:0005737">
    <property type="term" value="C:cytoplasm"/>
    <property type="evidence" value="ECO:0007669"/>
    <property type="project" value="TreeGrafter"/>
</dbReference>
<feature type="compositionally biased region" description="Polar residues" evidence="1">
    <location>
        <begin position="332"/>
        <end position="341"/>
    </location>
</feature>
<dbReference type="PhylomeDB" id="B8LVC9"/>
<dbReference type="SMART" id="SM00546">
    <property type="entry name" value="CUE"/>
    <property type="match status" value="1"/>
</dbReference>
<dbReference type="GO" id="GO:0043130">
    <property type="term" value="F:ubiquitin binding"/>
    <property type="evidence" value="ECO:0007669"/>
    <property type="project" value="InterPro"/>
</dbReference>
<dbReference type="Proteomes" id="UP000001745">
    <property type="component" value="Unassembled WGS sequence"/>
</dbReference>
<feature type="compositionally biased region" description="Low complexity" evidence="1">
    <location>
        <begin position="316"/>
        <end position="331"/>
    </location>
</feature>
<feature type="compositionally biased region" description="Basic and acidic residues" evidence="1">
    <location>
        <begin position="139"/>
        <end position="154"/>
    </location>
</feature>
<feature type="region of interest" description="Disordered" evidence="1">
    <location>
        <begin position="211"/>
        <end position="398"/>
    </location>
</feature>
<evidence type="ECO:0000313" key="4">
    <source>
        <dbReference type="Proteomes" id="UP000001745"/>
    </source>
</evidence>
<dbReference type="EMBL" id="EQ962652">
    <property type="protein sequence ID" value="EED23948.1"/>
    <property type="molecule type" value="Genomic_DNA"/>
</dbReference>
<organism evidence="3 4">
    <name type="scientific">Talaromyces stipitatus (strain ATCC 10500 / CBS 375.48 / QM 6759 / NRRL 1006)</name>
    <name type="common">Penicillium stipitatum</name>
    <dbReference type="NCBI Taxonomy" id="441959"/>
    <lineage>
        <taxon>Eukaryota</taxon>
        <taxon>Fungi</taxon>
        <taxon>Dikarya</taxon>
        <taxon>Ascomycota</taxon>
        <taxon>Pezizomycotina</taxon>
        <taxon>Eurotiomycetes</taxon>
        <taxon>Eurotiomycetidae</taxon>
        <taxon>Eurotiales</taxon>
        <taxon>Trichocomaceae</taxon>
        <taxon>Talaromyces</taxon>
        <taxon>Talaromyces sect. Talaromyces</taxon>
    </lineage>
</organism>
<dbReference type="GO" id="GO:0006511">
    <property type="term" value="P:ubiquitin-dependent protein catabolic process"/>
    <property type="evidence" value="ECO:0007669"/>
    <property type="project" value="TreeGrafter"/>
</dbReference>
<protein>
    <submittedName>
        <fullName evidence="3">CUE domain protein, putative</fullName>
    </submittedName>
</protein>
<dbReference type="VEuPathDB" id="FungiDB:TSTA_073380"/>
<reference evidence="4" key="1">
    <citation type="journal article" date="2015" name="Genome Announc.">
        <title>Genome sequence of the AIDS-associated pathogen Penicillium marneffei (ATCC18224) and its near taxonomic relative Talaromyces stipitatus (ATCC10500).</title>
        <authorList>
            <person name="Nierman W.C."/>
            <person name="Fedorova-Abrams N.D."/>
            <person name="Andrianopoulos A."/>
        </authorList>
    </citation>
    <scope>NUCLEOTIDE SEQUENCE [LARGE SCALE GENOMIC DNA]</scope>
    <source>
        <strain evidence="4">ATCC 10500 / CBS 375.48 / QM 6759 / NRRL 1006</strain>
    </source>
</reference>
<dbReference type="PANTHER" id="PTHR16461">
    <property type="entry name" value="TOLL-INTERACTING PROTEIN"/>
    <property type="match status" value="1"/>
</dbReference>
<dbReference type="InterPro" id="IPR041807">
    <property type="entry name" value="Cue5/Don1_CUE"/>
</dbReference>
<feature type="domain" description="CUE" evidence="2">
    <location>
        <begin position="66"/>
        <end position="109"/>
    </location>
</feature>
<dbReference type="HOGENOM" id="CLU_040954_0_0_1"/>
<dbReference type="eggNOG" id="KOG0504">
    <property type="taxonomic scope" value="Eukaryota"/>
</dbReference>
<evidence type="ECO:0000259" key="2">
    <source>
        <dbReference type="PROSITE" id="PS51140"/>
    </source>
</evidence>
<dbReference type="STRING" id="441959.B8LVC9"/>
<dbReference type="CDD" id="cd14372">
    <property type="entry name" value="CUE_Cue5p_like"/>
    <property type="match status" value="1"/>
</dbReference>
<feature type="compositionally biased region" description="Basic and acidic residues" evidence="1">
    <location>
        <begin position="358"/>
        <end position="376"/>
    </location>
</feature>
<dbReference type="Pfam" id="PF02845">
    <property type="entry name" value="CUE"/>
    <property type="match status" value="1"/>
</dbReference>
<feature type="compositionally biased region" description="Pro residues" evidence="1">
    <location>
        <begin position="116"/>
        <end position="128"/>
    </location>
</feature>
<dbReference type="PROSITE" id="PS51140">
    <property type="entry name" value="CUE"/>
    <property type="match status" value="1"/>
</dbReference>
<feature type="compositionally biased region" description="Polar residues" evidence="1">
    <location>
        <begin position="8"/>
        <end position="27"/>
    </location>
</feature>
<feature type="compositionally biased region" description="Basic and acidic residues" evidence="1">
    <location>
        <begin position="240"/>
        <end position="256"/>
    </location>
</feature>
<evidence type="ECO:0000256" key="1">
    <source>
        <dbReference type="SAM" id="MobiDB-lite"/>
    </source>
</evidence>
<dbReference type="SUPFAM" id="SSF46934">
    <property type="entry name" value="UBA-like"/>
    <property type="match status" value="1"/>
</dbReference>
<feature type="compositionally biased region" description="Polar residues" evidence="1">
    <location>
        <begin position="224"/>
        <end position="235"/>
    </location>
</feature>
<dbReference type="InParanoid" id="B8LVC9"/>
<dbReference type="InterPro" id="IPR009060">
    <property type="entry name" value="UBA-like_sf"/>
</dbReference>
<dbReference type="GO" id="GO:0031624">
    <property type="term" value="F:ubiquitin conjugating enzyme binding"/>
    <property type="evidence" value="ECO:0007669"/>
    <property type="project" value="TreeGrafter"/>
</dbReference>
<dbReference type="OrthoDB" id="9942608at2759"/>
<name>B8LVC9_TALSN</name>
<dbReference type="OMA" id="RRSADHN"/>
<feature type="region of interest" description="Disordered" evidence="1">
    <location>
        <begin position="106"/>
        <end position="182"/>
    </location>
</feature>
<dbReference type="RefSeq" id="XP_002341335.1">
    <property type="nucleotide sequence ID" value="XM_002341294.1"/>
</dbReference>
<sequence>MADEGKVQTPTKYSGGINTSNPESPTTARPLDFDDEPQETGILSTPSNPETSAEVPPPKPPRPVDPRKQAEETLKEAFPSIDASVVKAVLTASGYNVERAFHALLGMTDPSAQEELPPPPPAKPPRPSYPATSTTQQQLREDELYARRLAEHFGDSQPRGRQGSGYGSEHSEERERNFFDDDLPVIRDNIRKGFLETQSKVNAWVQNFKKKLDGDEDEEETASGYLQSHGETQTYGRTRRSGDSARRSGDRERYDADPQVLGDDFSALELRDSEAPPPRPARPLANIRPANTSQERRKVSFQDGPPEEIDNLYDAPKTTKTPPPTGGKSSKWQPLSTTSHSPIGENDPFSLGDSEDERENKPKDGPAGEDPLKKLTSEAIESEVGSNSKDASKKADDK</sequence>
<dbReference type="AlphaFoldDB" id="B8LVC9"/>
<feature type="compositionally biased region" description="Basic and acidic residues" evidence="1">
    <location>
        <begin position="62"/>
        <end position="75"/>
    </location>
</feature>
<dbReference type="GeneID" id="8100199"/>
<dbReference type="FunFam" id="1.10.8.10:FF:000064">
    <property type="entry name" value="Similar to CUE domain-containing protein"/>
    <property type="match status" value="1"/>
</dbReference>
<accession>B8LVC9</accession>
<dbReference type="PANTHER" id="PTHR16461:SF5">
    <property type="entry name" value="TOLL-INTERACTING PROTEIN"/>
    <property type="match status" value="1"/>
</dbReference>